<keyword evidence="1" id="KW-0560">Oxidoreductase</keyword>
<dbReference type="InterPro" id="IPR036812">
    <property type="entry name" value="NAD(P)_OxRdtase_dom_sf"/>
</dbReference>
<dbReference type="InterPro" id="IPR050523">
    <property type="entry name" value="AKR_Detox_Biosynth"/>
</dbReference>
<dbReference type="FunFam" id="3.20.20.100:FF:000004">
    <property type="entry name" value="Oxidoreductase, aldo/keto reductase"/>
    <property type="match status" value="1"/>
</dbReference>
<dbReference type="SUPFAM" id="SSF51430">
    <property type="entry name" value="NAD(P)-linked oxidoreductase"/>
    <property type="match status" value="1"/>
</dbReference>
<dbReference type="RefSeq" id="WP_173081550.1">
    <property type="nucleotide sequence ID" value="NZ_BAABJB010000028.1"/>
</dbReference>
<proteinExistence type="predicted"/>
<feature type="domain" description="NADP-dependent oxidoreductase" evidence="2">
    <location>
        <begin position="16"/>
        <end position="315"/>
    </location>
</feature>
<comment type="caution">
    <text evidence="3">The sequence shown here is derived from an EMBL/GenBank/DDBJ whole genome shotgun (WGS) entry which is preliminary data.</text>
</comment>
<dbReference type="InterPro" id="IPR020471">
    <property type="entry name" value="AKR"/>
</dbReference>
<evidence type="ECO:0000313" key="3">
    <source>
        <dbReference type="EMBL" id="GFJ94440.1"/>
    </source>
</evidence>
<name>A0A6V8LFL0_9ACTN</name>
<organism evidence="3 4">
    <name type="scientific">Phytohabitans rumicis</name>
    <dbReference type="NCBI Taxonomy" id="1076125"/>
    <lineage>
        <taxon>Bacteria</taxon>
        <taxon>Bacillati</taxon>
        <taxon>Actinomycetota</taxon>
        <taxon>Actinomycetes</taxon>
        <taxon>Micromonosporales</taxon>
        <taxon>Micromonosporaceae</taxon>
    </lineage>
</organism>
<dbReference type="PANTHER" id="PTHR43364">
    <property type="entry name" value="NADH-SPECIFIC METHYLGLYOXAL REDUCTASE-RELATED"/>
    <property type="match status" value="1"/>
</dbReference>
<dbReference type="InterPro" id="IPR023210">
    <property type="entry name" value="NADP_OxRdtase_dom"/>
</dbReference>
<dbReference type="Proteomes" id="UP000482960">
    <property type="component" value="Unassembled WGS sequence"/>
</dbReference>
<dbReference type="PRINTS" id="PR00069">
    <property type="entry name" value="ALDKETRDTASE"/>
</dbReference>
<dbReference type="AlphaFoldDB" id="A0A6V8LFL0"/>
<evidence type="ECO:0000256" key="1">
    <source>
        <dbReference type="ARBA" id="ARBA00023002"/>
    </source>
</evidence>
<reference evidence="3 4" key="1">
    <citation type="submission" date="2020-03" db="EMBL/GenBank/DDBJ databases">
        <title>Whole genome shotgun sequence of Phytohabitans rumicis NBRC 108638.</title>
        <authorList>
            <person name="Komaki H."/>
            <person name="Tamura T."/>
        </authorList>
    </citation>
    <scope>NUCLEOTIDE SEQUENCE [LARGE SCALE GENOMIC DNA]</scope>
    <source>
        <strain evidence="3 4">NBRC 108638</strain>
    </source>
</reference>
<dbReference type="Pfam" id="PF00248">
    <property type="entry name" value="Aldo_ket_red"/>
    <property type="match status" value="1"/>
</dbReference>
<sequence>MQYRTLGRTGVEVSSLCLGTMMFGAWGNTDEAECHKIVHDALDAGINVIDTADVYAAGQSEEILGRALAGRRDDVILATKFHEALPDVDRNRRGNSRRWIVTAVEDSLRRLGTDWIDVYQVHRPDPRTDIDETLGALTDLVRQGKVRYIGTSNFPADEIVEAQWVAERRQRERFTVEQLPYSLFARHAEAAALPTCARYGLGVLAWSPLNGGWLTGKYRAGGAPASDSRASRNAEHFDFRAEAVRARKLALVEEVAAIAADAGLSMIDLALGFVLAHGAVTSAIIGPRTLTQLHSQLGAGEVVLPADVLDRLDALVPPGTLVNPADAGHVRPFTR</sequence>
<dbReference type="PANTHER" id="PTHR43364:SF4">
    <property type="entry name" value="NAD(P)-LINKED OXIDOREDUCTASE SUPERFAMILY PROTEIN"/>
    <property type="match status" value="1"/>
</dbReference>
<dbReference type="EMBL" id="BLPG01000001">
    <property type="protein sequence ID" value="GFJ94440.1"/>
    <property type="molecule type" value="Genomic_DNA"/>
</dbReference>
<reference evidence="3 4" key="2">
    <citation type="submission" date="2020-03" db="EMBL/GenBank/DDBJ databases">
        <authorList>
            <person name="Ichikawa N."/>
            <person name="Kimura A."/>
            <person name="Kitahashi Y."/>
            <person name="Uohara A."/>
        </authorList>
    </citation>
    <scope>NUCLEOTIDE SEQUENCE [LARGE SCALE GENOMIC DNA]</scope>
    <source>
        <strain evidence="3 4">NBRC 108638</strain>
    </source>
</reference>
<protein>
    <submittedName>
        <fullName evidence="3">Aldo/keto reductase</fullName>
    </submittedName>
</protein>
<dbReference type="GO" id="GO:0016491">
    <property type="term" value="F:oxidoreductase activity"/>
    <property type="evidence" value="ECO:0007669"/>
    <property type="project" value="UniProtKB-KW"/>
</dbReference>
<evidence type="ECO:0000259" key="2">
    <source>
        <dbReference type="Pfam" id="PF00248"/>
    </source>
</evidence>
<dbReference type="Gene3D" id="3.20.20.100">
    <property type="entry name" value="NADP-dependent oxidoreductase domain"/>
    <property type="match status" value="1"/>
</dbReference>
<accession>A0A6V8LFL0</accession>
<dbReference type="GO" id="GO:0005829">
    <property type="term" value="C:cytosol"/>
    <property type="evidence" value="ECO:0007669"/>
    <property type="project" value="UniProtKB-ARBA"/>
</dbReference>
<evidence type="ECO:0000313" key="4">
    <source>
        <dbReference type="Proteomes" id="UP000482960"/>
    </source>
</evidence>
<keyword evidence="4" id="KW-1185">Reference proteome</keyword>
<gene>
    <name evidence="3" type="ORF">Prum_080820</name>
</gene>